<dbReference type="AlphaFoldDB" id="A0AAJ2PVG1"/>
<dbReference type="RefSeq" id="WP_319696509.1">
    <property type="nucleotide sequence ID" value="NZ_JARAWN010000289.1"/>
</dbReference>
<sequence length="101" mass="10887">MDDAWGVGQPQAVGTDDGEDDVDRLEVGVLEHVSVDLFTDVGGQPFPPLGRALSTLTERQMIKKENPDQILPPAGRFGASVAESEVKIAHHLCDHLTARQS</sequence>
<evidence type="ECO:0000313" key="2">
    <source>
        <dbReference type="EMBL" id="MDX3134435.1"/>
    </source>
</evidence>
<dbReference type="Proteomes" id="UP001273589">
    <property type="component" value="Unassembled WGS sequence"/>
</dbReference>
<accession>A0AAJ2PVG1</accession>
<dbReference type="EMBL" id="JARAWN010000289">
    <property type="protein sequence ID" value="MDX3134435.1"/>
    <property type="molecule type" value="Genomic_DNA"/>
</dbReference>
<evidence type="ECO:0000256" key="1">
    <source>
        <dbReference type="SAM" id="MobiDB-lite"/>
    </source>
</evidence>
<organism evidence="2 3">
    <name type="scientific">Streptomyces europaeiscabiei</name>
    <dbReference type="NCBI Taxonomy" id="146819"/>
    <lineage>
        <taxon>Bacteria</taxon>
        <taxon>Bacillati</taxon>
        <taxon>Actinomycetota</taxon>
        <taxon>Actinomycetes</taxon>
        <taxon>Kitasatosporales</taxon>
        <taxon>Streptomycetaceae</taxon>
        <taxon>Streptomyces</taxon>
    </lineage>
</organism>
<evidence type="ECO:0000313" key="3">
    <source>
        <dbReference type="Proteomes" id="UP001273589"/>
    </source>
</evidence>
<gene>
    <name evidence="2" type="ORF">PV367_32670</name>
</gene>
<protein>
    <submittedName>
        <fullName evidence="2">Uncharacterized protein</fullName>
    </submittedName>
</protein>
<proteinExistence type="predicted"/>
<reference evidence="2" key="1">
    <citation type="journal article" date="2023" name="Microb. Genom.">
        <title>Mesoterricola silvestris gen. nov., sp. nov., Mesoterricola sediminis sp. nov., Geothrix oryzae sp. nov., Geothrix edaphica sp. nov., Geothrix rubra sp. nov., and Geothrix limicola sp. nov., six novel members of Acidobacteriota isolated from soils.</title>
        <authorList>
            <person name="Weisberg A.J."/>
            <person name="Pearce E."/>
            <person name="Kramer C.G."/>
            <person name="Chang J.H."/>
            <person name="Clarke C.R."/>
        </authorList>
    </citation>
    <scope>NUCLEOTIDE SEQUENCE</scope>
    <source>
        <strain evidence="2">ND06-05F</strain>
    </source>
</reference>
<feature type="region of interest" description="Disordered" evidence="1">
    <location>
        <begin position="1"/>
        <end position="21"/>
    </location>
</feature>
<name>A0AAJ2PVG1_9ACTN</name>
<comment type="caution">
    <text evidence="2">The sequence shown here is derived from an EMBL/GenBank/DDBJ whole genome shotgun (WGS) entry which is preliminary data.</text>
</comment>